<dbReference type="InterPro" id="IPR022854">
    <property type="entry name" value="GfcR-like"/>
</dbReference>
<name>A0AAE4SDI3_9EURY</name>
<dbReference type="HAMAP" id="MF_01214">
    <property type="entry name" value="GfcR"/>
    <property type="match status" value="1"/>
</dbReference>
<evidence type="ECO:0000256" key="2">
    <source>
        <dbReference type="ARBA" id="ARBA00023125"/>
    </source>
</evidence>
<dbReference type="PANTHER" id="PTHR19278:SF41">
    <property type="entry name" value="PYRE-LIKE PROTEIN"/>
    <property type="match status" value="1"/>
</dbReference>
<dbReference type="Pfam" id="PF00156">
    <property type="entry name" value="Pribosyltran"/>
    <property type="match status" value="1"/>
</dbReference>
<keyword evidence="6" id="KW-0328">Glycosyltransferase</keyword>
<keyword evidence="7" id="KW-1185">Reference proteome</keyword>
<dbReference type="RefSeq" id="WP_338099019.1">
    <property type="nucleotide sequence ID" value="NZ_JAWDKD010000008.1"/>
</dbReference>
<dbReference type="PANTHER" id="PTHR19278">
    <property type="entry name" value="OROTATE PHOSPHORIBOSYLTRANSFERASE"/>
    <property type="match status" value="1"/>
</dbReference>
<keyword evidence="3 4" id="KW-0804">Transcription</keyword>
<proteinExistence type="inferred from homology"/>
<protein>
    <recommendedName>
        <fullName evidence="4">Transcriptional regulator GfcR</fullName>
    </recommendedName>
</protein>
<gene>
    <name evidence="6" type="primary">pyrE_1</name>
    <name evidence="4" type="synonym">gfcR</name>
    <name evidence="6" type="ORF">MsAg5_04660</name>
</gene>
<evidence type="ECO:0000313" key="7">
    <source>
        <dbReference type="Proteomes" id="UP001271789"/>
    </source>
</evidence>
<comment type="caution">
    <text evidence="6">The sequence shown here is derived from an EMBL/GenBank/DDBJ whole genome shotgun (WGS) entry which is preliminary data.</text>
</comment>
<keyword evidence="2 4" id="KW-0238">DNA-binding</keyword>
<dbReference type="InterPro" id="IPR029057">
    <property type="entry name" value="PRTase-like"/>
</dbReference>
<comment type="similarity">
    <text evidence="4">Belongs to the purine/pyrimidine phosphoribosyltransferase family. GfcR subfamily.</text>
</comment>
<dbReference type="Gene3D" id="3.40.50.2020">
    <property type="match status" value="1"/>
</dbReference>
<reference evidence="6" key="1">
    <citation type="submission" date="2023-06" db="EMBL/GenBank/DDBJ databases">
        <title>Genome sequence of Methanosarcinaceae archaeon Ag5.</title>
        <authorList>
            <person name="Protasov E."/>
            <person name="Platt K."/>
            <person name="Poehlein A."/>
            <person name="Daniel R."/>
            <person name="Brune A."/>
        </authorList>
    </citation>
    <scope>NUCLEOTIDE SEQUENCE</scope>
    <source>
        <strain evidence="6">Ag5</strain>
    </source>
</reference>
<dbReference type="Proteomes" id="UP001271789">
    <property type="component" value="Unassembled WGS sequence"/>
</dbReference>
<dbReference type="InterPro" id="IPR000836">
    <property type="entry name" value="PRTase_dom"/>
</dbReference>
<evidence type="ECO:0000256" key="1">
    <source>
        <dbReference type="ARBA" id="ARBA00023015"/>
    </source>
</evidence>
<dbReference type="GO" id="GO:0019856">
    <property type="term" value="P:pyrimidine nucleobase biosynthetic process"/>
    <property type="evidence" value="ECO:0007669"/>
    <property type="project" value="TreeGrafter"/>
</dbReference>
<organism evidence="6 7">
    <name type="scientific">Methanolapillus africanus</name>
    <dbReference type="NCBI Taxonomy" id="3028297"/>
    <lineage>
        <taxon>Archaea</taxon>
        <taxon>Methanobacteriati</taxon>
        <taxon>Methanobacteriota</taxon>
        <taxon>Stenosarchaea group</taxon>
        <taxon>Methanomicrobia</taxon>
        <taxon>Methanosarcinales</taxon>
        <taxon>Methanosarcinaceae</taxon>
        <taxon>Methanolapillus</taxon>
    </lineage>
</organism>
<keyword evidence="6" id="KW-0808">Transferase</keyword>
<dbReference type="CDD" id="cd06223">
    <property type="entry name" value="PRTases_typeI"/>
    <property type="match status" value="1"/>
</dbReference>
<evidence type="ECO:0000313" key="6">
    <source>
        <dbReference type="EMBL" id="MDV0446618.1"/>
    </source>
</evidence>
<dbReference type="SUPFAM" id="SSF53271">
    <property type="entry name" value="PRTase-like"/>
    <property type="match status" value="1"/>
</dbReference>
<evidence type="ECO:0000259" key="5">
    <source>
        <dbReference type="Pfam" id="PF00156"/>
    </source>
</evidence>
<sequence length="206" mass="22260">MKNIEALSQKADELQKSGMTTGQIADELNISTETVVWLLTNKKPAADGIIPKDVSVNWSNLGQNATRLRCTAQILCDMVMIEAANQKEYIDVVIGVSSSGVPVASFMANEMESEFSVYYSKKGKIQKDELGGAKGTFSRNFSDIRGKNCIIVDDVITTGNTVTDVIAQLRAAGGRPIAVAVLVDKVGFEEIEGVPVRAMMRITRLG</sequence>
<keyword evidence="1 4" id="KW-0805">Transcription regulation</keyword>
<dbReference type="AlphaFoldDB" id="A0AAE4SDI3"/>
<dbReference type="NCBIfam" id="NF002620">
    <property type="entry name" value="PRK02277.1"/>
    <property type="match status" value="1"/>
</dbReference>
<dbReference type="GO" id="GO:0004588">
    <property type="term" value="F:orotate phosphoribosyltransferase activity"/>
    <property type="evidence" value="ECO:0007669"/>
    <property type="project" value="TreeGrafter"/>
</dbReference>
<evidence type="ECO:0000256" key="4">
    <source>
        <dbReference type="HAMAP-Rule" id="MF_01214"/>
    </source>
</evidence>
<feature type="domain" description="Phosphoribosyltransferase" evidence="5">
    <location>
        <begin position="87"/>
        <end position="185"/>
    </location>
</feature>
<dbReference type="GO" id="GO:0006222">
    <property type="term" value="P:UMP biosynthetic process"/>
    <property type="evidence" value="ECO:0007669"/>
    <property type="project" value="TreeGrafter"/>
</dbReference>
<dbReference type="GO" id="GO:0003677">
    <property type="term" value="F:DNA binding"/>
    <property type="evidence" value="ECO:0007669"/>
    <property type="project" value="UniProtKB-UniRule"/>
</dbReference>
<dbReference type="EMBL" id="JAWDKD010000008">
    <property type="protein sequence ID" value="MDV0446618.1"/>
    <property type="molecule type" value="Genomic_DNA"/>
</dbReference>
<accession>A0AAE4SDI3</accession>
<dbReference type="GO" id="GO:0010468">
    <property type="term" value="P:regulation of gene expression"/>
    <property type="evidence" value="ECO:0007669"/>
    <property type="project" value="UniProtKB-UniRule"/>
</dbReference>
<comment type="domain">
    <text evidence="4">Contains an N-terminal DNA-binding winged helix-turn-helix domain and a C-terminal regulatory domain (or effector binding domain) resembling phosphoribosyltransferase (PRT) domain.</text>
</comment>
<evidence type="ECO:0000256" key="3">
    <source>
        <dbReference type="ARBA" id="ARBA00023163"/>
    </source>
</evidence>